<name>A0A4Y1Z6Y0_9BACL</name>
<accession>A0A4Y1Z6Y0</accession>
<organism evidence="1 2">
    <name type="scientific">Sporolactobacillus inulinus</name>
    <dbReference type="NCBI Taxonomy" id="2078"/>
    <lineage>
        <taxon>Bacteria</taxon>
        <taxon>Bacillati</taxon>
        <taxon>Bacillota</taxon>
        <taxon>Bacilli</taxon>
        <taxon>Bacillales</taxon>
        <taxon>Sporolactobacillaceae</taxon>
        <taxon>Sporolactobacillus</taxon>
    </lineage>
</organism>
<comment type="caution">
    <text evidence="1">The sequence shown here is derived from an EMBL/GenBank/DDBJ whole genome shotgun (WGS) entry which is preliminary data.</text>
</comment>
<dbReference type="AlphaFoldDB" id="A0A4Y1Z6Y0"/>
<proteinExistence type="predicted"/>
<evidence type="ECO:0000313" key="1">
    <source>
        <dbReference type="EMBL" id="GAY74749.1"/>
    </source>
</evidence>
<reference evidence="1 2" key="1">
    <citation type="submission" date="2017-11" db="EMBL/GenBank/DDBJ databases">
        <title>Draft Genome Sequence of Sporolactobacillus inulinus NBRC 111894 Isolated from Koso, a Japanese Sugar-Vegetable Fermented Beverage.</title>
        <authorList>
            <person name="Chiou T.Y."/>
            <person name="Oshima K."/>
            <person name="Suda W."/>
            <person name="Hattori M."/>
            <person name="Takahashi T."/>
        </authorList>
    </citation>
    <scope>NUCLEOTIDE SEQUENCE [LARGE SCALE GENOMIC DNA]</scope>
    <source>
        <strain evidence="1 2">NBRC111894</strain>
    </source>
</reference>
<gene>
    <name evidence="1" type="ORF">NBRC111894_303</name>
</gene>
<dbReference type="EMBL" id="BEXB01000002">
    <property type="protein sequence ID" value="GAY74749.1"/>
    <property type="molecule type" value="Genomic_DNA"/>
</dbReference>
<evidence type="ECO:0000313" key="2">
    <source>
        <dbReference type="Proteomes" id="UP000319716"/>
    </source>
</evidence>
<dbReference type="Proteomes" id="UP000319716">
    <property type="component" value="Unassembled WGS sequence"/>
</dbReference>
<protein>
    <submittedName>
        <fullName evidence="1">Uncharacterized protein</fullName>
    </submittedName>
</protein>
<sequence>MRVAGFWPCTIDTFLDLITSQFISSFLFLFLKFSKGTKSSHSN</sequence>